<dbReference type="SUPFAM" id="SSF49299">
    <property type="entry name" value="PKD domain"/>
    <property type="match status" value="1"/>
</dbReference>
<proteinExistence type="predicted"/>
<dbReference type="PANTHER" id="PTHR46730">
    <property type="entry name" value="POLYCYSTIN-1"/>
    <property type="match status" value="1"/>
</dbReference>
<feature type="chain" id="PRO_5035267269" evidence="7">
    <location>
        <begin position="27"/>
        <end position="1377"/>
    </location>
</feature>
<feature type="domain" description="WSC" evidence="8">
    <location>
        <begin position="25"/>
        <end position="116"/>
    </location>
</feature>
<dbReference type="InterPro" id="IPR002859">
    <property type="entry name" value="PKD/REJ-like"/>
</dbReference>
<dbReference type="Pfam" id="PF01822">
    <property type="entry name" value="WSC"/>
    <property type="match status" value="1"/>
</dbReference>
<keyword evidence="2 6" id="KW-0812">Transmembrane</keyword>
<evidence type="ECO:0000313" key="10">
    <source>
        <dbReference type="Proteomes" id="UP000747542"/>
    </source>
</evidence>
<dbReference type="EMBL" id="JAHLQT010038254">
    <property type="protein sequence ID" value="KAG7157022.1"/>
    <property type="molecule type" value="Genomic_DNA"/>
</dbReference>
<comment type="caution">
    <text evidence="9">The sequence shown here is derived from an EMBL/GenBank/DDBJ whole genome shotgun (WGS) entry which is preliminary data.</text>
</comment>
<dbReference type="SMART" id="SM00321">
    <property type="entry name" value="WSC"/>
    <property type="match status" value="1"/>
</dbReference>
<dbReference type="Pfam" id="PF02010">
    <property type="entry name" value="REJ"/>
    <property type="match status" value="1"/>
</dbReference>
<dbReference type="PROSITE" id="PS51212">
    <property type="entry name" value="WSC"/>
    <property type="match status" value="1"/>
</dbReference>
<sequence length="1377" mass="151439">MARLNTGARGLLVLLLFTCHDAVVEGQSLGCYEDDLLTPAMTHTTINFDLTSPSAKKCQDACLFDGFIYAGVAEGYLCLCGDNKGSSVSSSCSKACVDGQGCGGEDPIHHSVYQAGGDVTFSLTATVQDKAIDVSLVGLTPVATYQVHLVGLSPAFNVAPGTLTTSLVLENYLIPGSFLLSVTSWVTGAPHVHTEVTSLNVTYTGDLLLEVLCPLVAEPDVEYYCNVSVTAPTGRIMSASFTDWFTFTPTAVAEFTKVGDVPPQDYGAIDLVSVTDVQEIVKINSPITVIGYVRALEVYITQIDSFVFKIYRPECTTGEFCLELNGCTDSCPYTREDSVYSCPSSELLCTLNGMCAENDIVGECVGPQGDYPAVSGPHSLTKEVLVARDGVYTVKAEASNQHNEVTDPVFASCTLLLHHPVLDSWSIPPILAFLVPSTVPRVIFQYATPVDFPTNAMAEVIWGDGVVESLPFIHPNGDFQPVFNHTYVNAGTYQFSAFVFNHVSDHNFTSEIEIIQEIKDFEIELKFYMRQDSDETRDGYGELRNMFPLDKNVTFFPVMSSVPLSSLLCLVVSATFFPVMSGGQCHPWSYGTYTVIMIAKNKINSVQDFLKFVVTSVPCAPPRLTLVDQVLFFANAHKVKRAEDNTLQARASINCELTYRTRMWWRVMEVDSLMGETLRELTVREVVPSWNISQFTIPARFLPYGYYKLVFLITMWEKAYTHIRVVGSPLTAILLKDGVNRVSRGPAQMVSFQPLVHSVDPDVTDQVFQVGHWRCRQLGEEWPLPQEDIPHPVSPLGPLTTGCFGYGPGELLCQDRWLRSNNSQQLGVLLFADFIAVNTIYEIEALITTQNPADDRTALGRAQVHTVDKEVPIVSVKCVGNNMCRPFRDGMYVNPSYRGAFASQCVENCHAPVTYRWQLTDEAGHPYPYTVDYLPVVYPPGEPSILLVTHLPNLGDQVNPLVLPPGTYELKVTITDKWDSFTIVTVVSNLTVVQPTLEELEEADVDDTINQLTGACSSEMLTMVVTARNILTFQPGYIKVKGVSKVEQDKALKKLSDQVNTAVQSISSNTDFTRFPAIDVAANSIAKLLEDCTSDLDLSRSVDMDAKDSVLSSVQLQRFGDNVASIVSNLMLNIGEIIADEDCSSAPPGDLANSDTIPFDTDIGTDIHMEVPSSMLKIVSCNIRDVTKARAAEQVVLKTMLKNSVTGEVNELDGRNGLLAKAARTQLNGTSMEIELGGNGAAIVLPEDFCPIDYCNGTFTYTATLWPYITHSYPNSVHNLARGTKVLDMDIMNEALEIVIYSDHKLTNCETNHLTSFGSGMFVMPNTIDFNYVFANMAFDDNLTIYLTLIISLSLFLILLVWARINDKKDVTKVCKT</sequence>
<dbReference type="PANTHER" id="PTHR46730:SF1">
    <property type="entry name" value="PLAT DOMAIN-CONTAINING PROTEIN"/>
    <property type="match status" value="1"/>
</dbReference>
<comment type="subcellular location">
    <subcellularLocation>
        <location evidence="1">Membrane</location>
    </subcellularLocation>
</comment>
<organism evidence="9 10">
    <name type="scientific">Homarus americanus</name>
    <name type="common">American lobster</name>
    <dbReference type="NCBI Taxonomy" id="6706"/>
    <lineage>
        <taxon>Eukaryota</taxon>
        <taxon>Metazoa</taxon>
        <taxon>Ecdysozoa</taxon>
        <taxon>Arthropoda</taxon>
        <taxon>Crustacea</taxon>
        <taxon>Multicrustacea</taxon>
        <taxon>Malacostraca</taxon>
        <taxon>Eumalacostraca</taxon>
        <taxon>Eucarida</taxon>
        <taxon>Decapoda</taxon>
        <taxon>Pleocyemata</taxon>
        <taxon>Astacidea</taxon>
        <taxon>Nephropoidea</taxon>
        <taxon>Nephropidae</taxon>
        <taxon>Homarus</taxon>
    </lineage>
</organism>
<keyword evidence="4 6" id="KW-1133">Transmembrane helix</keyword>
<keyword evidence="5 6" id="KW-0472">Membrane</keyword>
<protein>
    <submittedName>
        <fullName evidence="9">Polycystic kidney disease protein 1-like 2-like 3</fullName>
    </submittedName>
</protein>
<evidence type="ECO:0000313" key="9">
    <source>
        <dbReference type="EMBL" id="KAG7157022.1"/>
    </source>
</evidence>
<evidence type="ECO:0000256" key="7">
    <source>
        <dbReference type="SAM" id="SignalP"/>
    </source>
</evidence>
<dbReference type="GO" id="GO:0005261">
    <property type="term" value="F:monoatomic cation channel activity"/>
    <property type="evidence" value="ECO:0007669"/>
    <property type="project" value="TreeGrafter"/>
</dbReference>
<keyword evidence="10" id="KW-1185">Reference proteome</keyword>
<evidence type="ECO:0000256" key="6">
    <source>
        <dbReference type="SAM" id="Phobius"/>
    </source>
</evidence>
<evidence type="ECO:0000256" key="5">
    <source>
        <dbReference type="ARBA" id="ARBA00023136"/>
    </source>
</evidence>
<gene>
    <name evidence="9" type="primary">Pkd1l2-L3</name>
    <name evidence="9" type="ORF">Hamer_G020307</name>
</gene>
<dbReference type="GO" id="GO:0005886">
    <property type="term" value="C:plasma membrane"/>
    <property type="evidence" value="ECO:0007669"/>
    <property type="project" value="TreeGrafter"/>
</dbReference>
<evidence type="ECO:0000256" key="2">
    <source>
        <dbReference type="ARBA" id="ARBA00022692"/>
    </source>
</evidence>
<evidence type="ECO:0000256" key="1">
    <source>
        <dbReference type="ARBA" id="ARBA00004370"/>
    </source>
</evidence>
<keyword evidence="7" id="KW-0732">Signal</keyword>
<dbReference type="InterPro" id="IPR035986">
    <property type="entry name" value="PKD_dom_sf"/>
</dbReference>
<reference evidence="9" key="1">
    <citation type="journal article" date="2021" name="Sci. Adv.">
        <title>The American lobster genome reveals insights on longevity, neural, and immune adaptations.</title>
        <authorList>
            <person name="Polinski J.M."/>
            <person name="Zimin A.V."/>
            <person name="Clark K.F."/>
            <person name="Kohn A.B."/>
            <person name="Sadowski N."/>
            <person name="Timp W."/>
            <person name="Ptitsyn A."/>
            <person name="Khanna P."/>
            <person name="Romanova D.Y."/>
            <person name="Williams P."/>
            <person name="Greenwood S.J."/>
            <person name="Moroz L.L."/>
            <person name="Walt D.R."/>
            <person name="Bodnar A.G."/>
        </authorList>
    </citation>
    <scope>NUCLEOTIDE SEQUENCE</scope>
    <source>
        <strain evidence="9">GMGI-L3</strain>
    </source>
</reference>
<evidence type="ECO:0000259" key="8">
    <source>
        <dbReference type="PROSITE" id="PS51212"/>
    </source>
</evidence>
<feature type="transmembrane region" description="Helical" evidence="6">
    <location>
        <begin position="1343"/>
        <end position="1363"/>
    </location>
</feature>
<dbReference type="Proteomes" id="UP000747542">
    <property type="component" value="Unassembled WGS sequence"/>
</dbReference>
<keyword evidence="3" id="KW-0677">Repeat</keyword>
<evidence type="ECO:0000256" key="3">
    <source>
        <dbReference type="ARBA" id="ARBA00022737"/>
    </source>
</evidence>
<feature type="signal peptide" evidence="7">
    <location>
        <begin position="1"/>
        <end position="26"/>
    </location>
</feature>
<dbReference type="GO" id="GO:0006816">
    <property type="term" value="P:calcium ion transport"/>
    <property type="evidence" value="ECO:0007669"/>
    <property type="project" value="TreeGrafter"/>
</dbReference>
<evidence type="ECO:0000256" key="4">
    <source>
        <dbReference type="ARBA" id="ARBA00022989"/>
    </source>
</evidence>
<accession>A0A8J5JEX8</accession>
<name>A0A8J5JEX8_HOMAM</name>
<dbReference type="InterPro" id="IPR002889">
    <property type="entry name" value="WSC_carb-bd"/>
</dbReference>